<feature type="compositionally biased region" description="Low complexity" evidence="5">
    <location>
        <begin position="323"/>
        <end position="337"/>
    </location>
</feature>
<evidence type="ECO:0000256" key="6">
    <source>
        <dbReference type="SAM" id="SignalP"/>
    </source>
</evidence>
<evidence type="ECO:0000256" key="2">
    <source>
        <dbReference type="ARBA" id="ARBA00022723"/>
    </source>
</evidence>
<evidence type="ECO:0000259" key="7">
    <source>
        <dbReference type="PROSITE" id="PS51007"/>
    </source>
</evidence>
<dbReference type="InterPro" id="IPR050597">
    <property type="entry name" value="Cytochrome_c_Oxidase_Subunit"/>
</dbReference>
<organism evidence="8 9">
    <name type="scientific">Massilia terrae</name>
    <dbReference type="NCBI Taxonomy" id="1811224"/>
    <lineage>
        <taxon>Bacteria</taxon>
        <taxon>Pseudomonadati</taxon>
        <taxon>Pseudomonadota</taxon>
        <taxon>Betaproteobacteria</taxon>
        <taxon>Burkholderiales</taxon>
        <taxon>Oxalobacteraceae</taxon>
        <taxon>Telluria group</taxon>
        <taxon>Massilia</taxon>
    </lineage>
</organism>
<keyword evidence="1 4" id="KW-0349">Heme</keyword>
<dbReference type="PROSITE" id="PS51257">
    <property type="entry name" value="PROKAR_LIPOPROTEIN"/>
    <property type="match status" value="1"/>
</dbReference>
<feature type="chain" id="PRO_5046074563" evidence="6">
    <location>
        <begin position="21"/>
        <end position="383"/>
    </location>
</feature>
<evidence type="ECO:0000256" key="5">
    <source>
        <dbReference type="SAM" id="MobiDB-lite"/>
    </source>
</evidence>
<dbReference type="Proteomes" id="UP001204621">
    <property type="component" value="Unassembled WGS sequence"/>
</dbReference>
<feature type="domain" description="Cytochrome c" evidence="7">
    <location>
        <begin position="105"/>
        <end position="192"/>
    </location>
</feature>
<dbReference type="Gene3D" id="1.10.760.10">
    <property type="entry name" value="Cytochrome c-like domain"/>
    <property type="match status" value="2"/>
</dbReference>
<comment type="caution">
    <text evidence="8">The sequence shown here is derived from an EMBL/GenBank/DDBJ whole genome shotgun (WGS) entry which is preliminary data.</text>
</comment>
<keyword evidence="6" id="KW-0732">Signal</keyword>
<feature type="compositionally biased region" description="Low complexity" evidence="5">
    <location>
        <begin position="71"/>
        <end position="112"/>
    </location>
</feature>
<dbReference type="RefSeq" id="WP_258809830.1">
    <property type="nucleotide sequence ID" value="NZ_JANUGU010000001.1"/>
</dbReference>
<dbReference type="Pfam" id="PF00034">
    <property type="entry name" value="Cytochrom_C"/>
    <property type="match status" value="2"/>
</dbReference>
<protein>
    <submittedName>
        <fullName evidence="8">C-type cytochrome</fullName>
    </submittedName>
</protein>
<evidence type="ECO:0000256" key="3">
    <source>
        <dbReference type="ARBA" id="ARBA00023004"/>
    </source>
</evidence>
<feature type="compositionally biased region" description="Gly residues" evidence="5">
    <location>
        <begin position="352"/>
        <end position="363"/>
    </location>
</feature>
<dbReference type="PANTHER" id="PTHR33751:SF11">
    <property type="entry name" value="BLL4483 PROTEIN"/>
    <property type="match status" value="1"/>
</dbReference>
<name>A0ABT2CU88_9BURK</name>
<keyword evidence="9" id="KW-1185">Reference proteome</keyword>
<feature type="compositionally biased region" description="Low complexity" evidence="5">
    <location>
        <begin position="40"/>
        <end position="56"/>
    </location>
</feature>
<dbReference type="EMBL" id="JANUGU010000001">
    <property type="protein sequence ID" value="MCS0656648.1"/>
    <property type="molecule type" value="Genomic_DNA"/>
</dbReference>
<keyword evidence="3 4" id="KW-0408">Iron</keyword>
<dbReference type="InterPro" id="IPR036909">
    <property type="entry name" value="Cyt_c-like_dom_sf"/>
</dbReference>
<proteinExistence type="predicted"/>
<evidence type="ECO:0000313" key="9">
    <source>
        <dbReference type="Proteomes" id="UP001204621"/>
    </source>
</evidence>
<evidence type="ECO:0000256" key="1">
    <source>
        <dbReference type="ARBA" id="ARBA00022617"/>
    </source>
</evidence>
<feature type="region of interest" description="Disordered" evidence="5">
    <location>
        <begin position="36"/>
        <end position="116"/>
    </location>
</feature>
<accession>A0ABT2CU88</accession>
<dbReference type="PANTHER" id="PTHR33751">
    <property type="entry name" value="CBB3-TYPE CYTOCHROME C OXIDASE SUBUNIT FIXP"/>
    <property type="match status" value="1"/>
</dbReference>
<dbReference type="PROSITE" id="PS51007">
    <property type="entry name" value="CYTC"/>
    <property type="match status" value="2"/>
</dbReference>
<reference evidence="8 9" key="1">
    <citation type="submission" date="2022-08" db="EMBL/GenBank/DDBJ databases">
        <title>Reclassification of Massilia species as members of the genera Telluria, Duganella, Pseudoduganella, Mokoshia gen. nov. and Zemynaea gen. nov. using orthogonal and non-orthogonal genome-based approaches.</title>
        <authorList>
            <person name="Bowman J.P."/>
        </authorList>
    </citation>
    <scope>NUCLEOTIDE SEQUENCE [LARGE SCALE GENOMIC DNA]</scope>
    <source>
        <strain evidence="8 9">JCM 31606</strain>
    </source>
</reference>
<evidence type="ECO:0000313" key="8">
    <source>
        <dbReference type="EMBL" id="MCS0656648.1"/>
    </source>
</evidence>
<feature type="compositionally biased region" description="Low complexity" evidence="5">
    <location>
        <begin position="374"/>
        <end position="383"/>
    </location>
</feature>
<feature type="domain" description="Cytochrome c" evidence="7">
    <location>
        <begin position="215"/>
        <end position="298"/>
    </location>
</feature>
<evidence type="ECO:0000256" key="4">
    <source>
        <dbReference type="PROSITE-ProRule" id="PRU00433"/>
    </source>
</evidence>
<dbReference type="InterPro" id="IPR009056">
    <property type="entry name" value="Cyt_c-like_dom"/>
</dbReference>
<feature type="signal peptide" evidence="6">
    <location>
        <begin position="1"/>
        <end position="20"/>
    </location>
</feature>
<dbReference type="SUPFAM" id="SSF46626">
    <property type="entry name" value="Cytochrome c"/>
    <property type="match status" value="2"/>
</dbReference>
<keyword evidence="2 4" id="KW-0479">Metal-binding</keyword>
<gene>
    <name evidence="8" type="ORF">NX778_01020</name>
</gene>
<feature type="region of interest" description="Disordered" evidence="5">
    <location>
        <begin position="323"/>
        <end position="383"/>
    </location>
</feature>
<sequence>MNTTTRICAGLATLALVACAGRGTVEGGGGANAGGGAPQGAGAMTQGGSTQGSASQTGGGRSVTAAEPGGQPTQAAMMQEQQAQGGAALALGQPGASAAPPAGPAQPQAGEQIASKGTPNGVTACVACHGAQGEGNAAGGFPRIAGQSAWYIGKQLAAYANGARVNPVMEPVAKGLSAEQIRDVAAYYASLGGGAGSAASAGAKAAGGAAARGLLLATKGDEVRRVQACANCHGPGGAGEPPASPYLAGQHANYLSAAMQAWKSGARKTDPSGQMVEIARALNDADVAAIAAFFSAQPAPPPAGKLVNVATGTAAHPAVAAAAGAPGPRVGGATAAGVTGGGTEQGAPLTGGSQGPGGGGGTQGTIPPQPPQTPQTQQAPVRR</sequence>